<comment type="caution">
    <text evidence="12">The sequence shown here is derived from an EMBL/GenBank/DDBJ whole genome shotgun (WGS) entry which is preliminary data.</text>
</comment>
<dbReference type="SMART" id="SM00665">
    <property type="entry name" value="B561"/>
    <property type="match status" value="1"/>
</dbReference>
<feature type="transmembrane region" description="Helical" evidence="8">
    <location>
        <begin position="312"/>
        <end position="335"/>
    </location>
</feature>
<feature type="region of interest" description="Disordered" evidence="7">
    <location>
        <begin position="408"/>
        <end position="444"/>
    </location>
</feature>
<evidence type="ECO:0000256" key="3">
    <source>
        <dbReference type="ARBA" id="ARBA00022692"/>
    </source>
</evidence>
<feature type="transmembrane region" description="Helical" evidence="8">
    <location>
        <begin position="248"/>
        <end position="269"/>
    </location>
</feature>
<keyword evidence="9" id="KW-0732">Signal</keyword>
<feature type="domain" description="DOMON" evidence="10">
    <location>
        <begin position="67"/>
        <end position="168"/>
    </location>
</feature>
<dbReference type="EMBL" id="JAWDJX010000051">
    <property type="protein sequence ID" value="KAK3048237.1"/>
    <property type="molecule type" value="Genomic_DNA"/>
</dbReference>
<dbReference type="InterPro" id="IPR015920">
    <property type="entry name" value="Cellobiose_DH-like_cyt"/>
</dbReference>
<dbReference type="CDD" id="cd08760">
    <property type="entry name" value="Cyt_b561_FRRS1_like"/>
    <property type="match status" value="1"/>
</dbReference>
<evidence type="ECO:0000313" key="13">
    <source>
        <dbReference type="Proteomes" id="UP001271007"/>
    </source>
</evidence>
<dbReference type="Pfam" id="PF16010">
    <property type="entry name" value="CDH-cyt"/>
    <property type="match status" value="1"/>
</dbReference>
<comment type="subcellular location">
    <subcellularLocation>
        <location evidence="1">Membrane</location>
    </subcellularLocation>
</comment>
<keyword evidence="3 8" id="KW-0812">Transmembrane</keyword>
<keyword evidence="5 8" id="KW-1133">Transmembrane helix</keyword>
<accession>A0AAJ0GB70</accession>
<evidence type="ECO:0000256" key="8">
    <source>
        <dbReference type="SAM" id="Phobius"/>
    </source>
</evidence>
<dbReference type="InterPro" id="IPR006593">
    <property type="entry name" value="Cyt_b561/ferric_Rdtase_TM"/>
</dbReference>
<dbReference type="SMART" id="SM00664">
    <property type="entry name" value="DoH"/>
    <property type="match status" value="1"/>
</dbReference>
<evidence type="ECO:0000256" key="7">
    <source>
        <dbReference type="SAM" id="MobiDB-lite"/>
    </source>
</evidence>
<dbReference type="PANTHER" id="PTHR47797">
    <property type="entry name" value="DEHYDROGENASE, PUTATIVE (AFU_ORTHOLOGUE AFUA_8G05805)-RELATED"/>
    <property type="match status" value="1"/>
</dbReference>
<proteinExistence type="predicted"/>
<dbReference type="CDD" id="cd09630">
    <property type="entry name" value="CDH_like_cytochrome"/>
    <property type="match status" value="1"/>
</dbReference>
<dbReference type="Pfam" id="PF03188">
    <property type="entry name" value="Cytochrom_B561"/>
    <property type="match status" value="1"/>
</dbReference>
<evidence type="ECO:0000256" key="9">
    <source>
        <dbReference type="SAM" id="SignalP"/>
    </source>
</evidence>
<dbReference type="Gene3D" id="1.20.120.1770">
    <property type="match status" value="1"/>
</dbReference>
<evidence type="ECO:0000256" key="1">
    <source>
        <dbReference type="ARBA" id="ARBA00004370"/>
    </source>
</evidence>
<name>A0AAJ0GB70_9PEZI</name>
<feature type="transmembrane region" description="Helical" evidence="8">
    <location>
        <begin position="347"/>
        <end position="371"/>
    </location>
</feature>
<evidence type="ECO:0000313" key="12">
    <source>
        <dbReference type="EMBL" id="KAK3048237.1"/>
    </source>
</evidence>
<gene>
    <name evidence="12" type="ORF">LTR09_010398</name>
</gene>
<keyword evidence="13" id="KW-1185">Reference proteome</keyword>
<reference evidence="12" key="1">
    <citation type="submission" date="2023-04" db="EMBL/GenBank/DDBJ databases">
        <title>Black Yeasts Isolated from many extreme environments.</title>
        <authorList>
            <person name="Coleine C."/>
            <person name="Stajich J.E."/>
            <person name="Selbmann L."/>
        </authorList>
    </citation>
    <scope>NUCLEOTIDE SEQUENCE</scope>
    <source>
        <strain evidence="12">CCFEE 5312</strain>
    </source>
</reference>
<evidence type="ECO:0000256" key="2">
    <source>
        <dbReference type="ARBA" id="ARBA00022448"/>
    </source>
</evidence>
<evidence type="ECO:0008006" key="14">
    <source>
        <dbReference type="Google" id="ProtNLM"/>
    </source>
</evidence>
<evidence type="ECO:0000256" key="5">
    <source>
        <dbReference type="ARBA" id="ARBA00022989"/>
    </source>
</evidence>
<evidence type="ECO:0000259" key="10">
    <source>
        <dbReference type="SMART" id="SM00664"/>
    </source>
</evidence>
<dbReference type="PANTHER" id="PTHR47797:SF1">
    <property type="entry name" value="CYTOCHROME B561 DOMAIN-CONTAINING PROTEIN-RELATED"/>
    <property type="match status" value="1"/>
</dbReference>
<sequence>MRPSGASILACLLWITGIEAYFGIDYHAKASYFNFQVNGNSLYVFGLNVAANGDIYFHMSGPVIHTWLGIGFGSEMKDALMIIAYPSANGLNTTISTRLGSGHTEPVYTPDFEIINIYNDTYAPNADTVTDRGTGTIISHAMCRNCTTWPTGSLDLHSTEQPMIFALGPSQHFGSDSVEASIPRHSLYGQFTVDMTKATNYTGWYGRVPAPNIPDFIYPPNDTSFASFGTSPSFNVVTMSNPMPTAHALLMCAAFVLIFPMGAVVMQFLRKTLWHGAIQIVGFVAVLAGFGVGINVARQYNKSKNFSSGHQVLGLIILAGLLIQLGLGLLHHAIFVRTKQPTIIGRIHFFLGPSIMLLGLINIGVGFNFAGNSRMNIPYAIVVVAIALIIAGSTGCLVYCRSRRKYKPEPPHPQFGQQPGYSDYEMPRQPTFGEQPPEAYEPPTPYSPIGHFTIDSPYTPLSAYTPVTPKTWKKEDITNWPHWPHAKDDYQ</sequence>
<keyword evidence="4" id="KW-0249">Electron transport</keyword>
<evidence type="ECO:0000256" key="4">
    <source>
        <dbReference type="ARBA" id="ARBA00022982"/>
    </source>
</evidence>
<evidence type="ECO:0000256" key="6">
    <source>
        <dbReference type="ARBA" id="ARBA00023136"/>
    </source>
</evidence>
<dbReference type="AlphaFoldDB" id="A0AAJ0GB70"/>
<dbReference type="Gene3D" id="2.60.40.1210">
    <property type="entry name" value="Cellobiose dehydrogenase, cytochrome domain"/>
    <property type="match status" value="1"/>
</dbReference>
<protein>
    <recommendedName>
        <fullName evidence="14">Cytochrome b561 domain-containing protein</fullName>
    </recommendedName>
</protein>
<feature type="chain" id="PRO_5042459435" description="Cytochrome b561 domain-containing protein" evidence="9">
    <location>
        <begin position="21"/>
        <end position="491"/>
    </location>
</feature>
<feature type="transmembrane region" description="Helical" evidence="8">
    <location>
        <begin position="276"/>
        <end position="297"/>
    </location>
</feature>
<dbReference type="InterPro" id="IPR005018">
    <property type="entry name" value="DOMON_domain"/>
</dbReference>
<organism evidence="12 13">
    <name type="scientific">Extremus antarcticus</name>
    <dbReference type="NCBI Taxonomy" id="702011"/>
    <lineage>
        <taxon>Eukaryota</taxon>
        <taxon>Fungi</taxon>
        <taxon>Dikarya</taxon>
        <taxon>Ascomycota</taxon>
        <taxon>Pezizomycotina</taxon>
        <taxon>Dothideomycetes</taxon>
        <taxon>Dothideomycetidae</taxon>
        <taxon>Mycosphaerellales</taxon>
        <taxon>Extremaceae</taxon>
        <taxon>Extremus</taxon>
    </lineage>
</organism>
<feature type="signal peptide" evidence="9">
    <location>
        <begin position="1"/>
        <end position="20"/>
    </location>
</feature>
<keyword evidence="6 8" id="KW-0472">Membrane</keyword>
<evidence type="ECO:0000259" key="11">
    <source>
        <dbReference type="SMART" id="SM00665"/>
    </source>
</evidence>
<keyword evidence="2" id="KW-0813">Transport</keyword>
<feature type="domain" description="Cytochrome b561" evidence="11">
    <location>
        <begin position="246"/>
        <end position="367"/>
    </location>
</feature>
<dbReference type="SUPFAM" id="SSF49344">
    <property type="entry name" value="CBD9-like"/>
    <property type="match status" value="1"/>
</dbReference>
<dbReference type="Proteomes" id="UP001271007">
    <property type="component" value="Unassembled WGS sequence"/>
</dbReference>
<dbReference type="GO" id="GO:0016020">
    <property type="term" value="C:membrane"/>
    <property type="evidence" value="ECO:0007669"/>
    <property type="project" value="UniProtKB-SubCell"/>
</dbReference>
<feature type="transmembrane region" description="Helical" evidence="8">
    <location>
        <begin position="377"/>
        <end position="400"/>
    </location>
</feature>